<dbReference type="OrthoDB" id="9801244at2"/>
<sequence length="318" mass="34471">MVQLRTIIVAAAFLAVFVQGERAHAQTCVGFGQTKHTGNVEHDAIDEASGLAASWRHEGLYWLHNDSGDKPRLFLMAEDGAHVATVTLAGVDARDWEDVAVGPCDKGSEESCVYVADIGDNRAKRKKVAIYRFAEPALGDERPADITVEDVTANWFTYPGGARDAETVMVHPKSAKIYVVEKTAERDAGVYRIANKAHPPKKPVLAVEVGQLRFGAQSGFGKMITAGDIAPDGSEFTVRTYLAAYTFCVGEDAADFESAVKTKPVVSNPPFMIQSETLGYGRGGNTIWITTERRPAPVYRMQRNGADAKKSDDSSSDN</sequence>
<accession>A0A4Y6Q155</accession>
<dbReference type="Proteomes" id="UP000315995">
    <property type="component" value="Chromosome"/>
</dbReference>
<name>A0A4Y6Q155_PERCE</name>
<evidence type="ECO:0000313" key="3">
    <source>
        <dbReference type="Proteomes" id="UP000315995"/>
    </source>
</evidence>
<evidence type="ECO:0000313" key="2">
    <source>
        <dbReference type="EMBL" id="QDG53715.1"/>
    </source>
</evidence>
<dbReference type="RefSeq" id="WP_141200169.1">
    <property type="nucleotide sequence ID" value="NZ_CP041186.1"/>
</dbReference>
<feature type="compositionally biased region" description="Basic and acidic residues" evidence="1">
    <location>
        <begin position="306"/>
        <end position="318"/>
    </location>
</feature>
<reference evidence="2 3" key="1">
    <citation type="submission" date="2019-06" db="EMBL/GenBank/DDBJ databases">
        <title>Persicimonas caeni gen. nov., sp. nov., a predatory bacterium isolated from solar saltern.</title>
        <authorList>
            <person name="Wang S."/>
        </authorList>
    </citation>
    <scope>NUCLEOTIDE SEQUENCE [LARGE SCALE GENOMIC DNA]</scope>
    <source>
        <strain evidence="2 3">YN101</strain>
    </source>
</reference>
<proteinExistence type="predicted"/>
<dbReference type="EMBL" id="CP041186">
    <property type="protein sequence ID" value="QDG53715.1"/>
    <property type="molecule type" value="Genomic_DNA"/>
</dbReference>
<keyword evidence="3" id="KW-1185">Reference proteome</keyword>
<protein>
    <submittedName>
        <fullName evidence="2">Uncharacterized protein</fullName>
    </submittedName>
</protein>
<evidence type="ECO:0000256" key="1">
    <source>
        <dbReference type="SAM" id="MobiDB-lite"/>
    </source>
</evidence>
<feature type="region of interest" description="Disordered" evidence="1">
    <location>
        <begin position="299"/>
        <end position="318"/>
    </location>
</feature>
<organism evidence="2 3">
    <name type="scientific">Persicimonas caeni</name>
    <dbReference type="NCBI Taxonomy" id="2292766"/>
    <lineage>
        <taxon>Bacteria</taxon>
        <taxon>Deltaproteobacteria</taxon>
        <taxon>Bradymonadales</taxon>
        <taxon>Bradymonadaceae</taxon>
        <taxon>Persicimonas</taxon>
    </lineage>
</organism>
<dbReference type="AlphaFoldDB" id="A0A4Y6Q155"/>
<accession>A0A5B8YF72</accession>
<gene>
    <name evidence="2" type="ORF">FIV42_24115</name>
</gene>